<dbReference type="InterPro" id="IPR025356">
    <property type="entry name" value="DUF4260"/>
</dbReference>
<dbReference type="OrthoDB" id="9813911at2"/>
<gene>
    <name evidence="2" type="ORF">SAMN04487974_106105</name>
</gene>
<sequence length="125" mass="13546">MVVARLWQKAEGAIIFAAGILLFIHFITELPWWLAIIVFFAPDLSFAAYLAGPKIGAMAYNFVHIYAFGLALLAIGILTPFSILAPLGALWLAHSGFDRLLGYGLKSPEGFSTTHMGPIGPSARR</sequence>
<keyword evidence="1" id="KW-0472">Membrane</keyword>
<organism evidence="2 3">
    <name type="scientific">Pelagibacterium luteolum</name>
    <dbReference type="NCBI Taxonomy" id="440168"/>
    <lineage>
        <taxon>Bacteria</taxon>
        <taxon>Pseudomonadati</taxon>
        <taxon>Pseudomonadota</taxon>
        <taxon>Alphaproteobacteria</taxon>
        <taxon>Hyphomicrobiales</taxon>
        <taxon>Devosiaceae</taxon>
        <taxon>Pelagibacterium</taxon>
    </lineage>
</organism>
<keyword evidence="1" id="KW-1133">Transmembrane helix</keyword>
<reference evidence="2 3" key="1">
    <citation type="submission" date="2016-10" db="EMBL/GenBank/DDBJ databases">
        <authorList>
            <person name="de Groot N.N."/>
        </authorList>
    </citation>
    <scope>NUCLEOTIDE SEQUENCE [LARGE SCALE GENOMIC DNA]</scope>
    <source>
        <strain evidence="2 3">CGMCC 1.10267</strain>
    </source>
</reference>
<accession>A0A1G7WF78</accession>
<dbReference type="AlphaFoldDB" id="A0A1G7WF78"/>
<dbReference type="Proteomes" id="UP000199495">
    <property type="component" value="Unassembled WGS sequence"/>
</dbReference>
<dbReference type="STRING" id="440168.SAMN04487974_106105"/>
<dbReference type="RefSeq" id="WP_090596492.1">
    <property type="nucleotide sequence ID" value="NZ_FNCS01000006.1"/>
</dbReference>
<protein>
    <recommendedName>
        <fullName evidence="4">DUF4260 family protein</fullName>
    </recommendedName>
</protein>
<evidence type="ECO:0000313" key="2">
    <source>
        <dbReference type="EMBL" id="SDG70409.1"/>
    </source>
</evidence>
<proteinExistence type="predicted"/>
<keyword evidence="1" id="KW-0812">Transmembrane</keyword>
<feature type="transmembrane region" description="Helical" evidence="1">
    <location>
        <begin position="63"/>
        <end position="93"/>
    </location>
</feature>
<evidence type="ECO:0000256" key="1">
    <source>
        <dbReference type="SAM" id="Phobius"/>
    </source>
</evidence>
<dbReference type="EMBL" id="FNCS01000006">
    <property type="protein sequence ID" value="SDG70409.1"/>
    <property type="molecule type" value="Genomic_DNA"/>
</dbReference>
<feature type="transmembrane region" description="Helical" evidence="1">
    <location>
        <begin position="12"/>
        <end position="27"/>
    </location>
</feature>
<name>A0A1G7WF78_9HYPH</name>
<keyword evidence="3" id="KW-1185">Reference proteome</keyword>
<evidence type="ECO:0000313" key="3">
    <source>
        <dbReference type="Proteomes" id="UP000199495"/>
    </source>
</evidence>
<evidence type="ECO:0008006" key="4">
    <source>
        <dbReference type="Google" id="ProtNLM"/>
    </source>
</evidence>
<dbReference type="Pfam" id="PF14079">
    <property type="entry name" value="DUF4260"/>
    <property type="match status" value="1"/>
</dbReference>